<dbReference type="Pfam" id="PF02575">
    <property type="entry name" value="YbaB_DNA_bd"/>
    <property type="match status" value="1"/>
</dbReference>
<evidence type="ECO:0000313" key="1">
    <source>
        <dbReference type="EMBL" id="RCG32635.1"/>
    </source>
</evidence>
<accession>A0A367FSR7</accession>
<reference evidence="1 2" key="1">
    <citation type="submission" date="2018-06" db="EMBL/GenBank/DDBJ databases">
        <title>Sphaerisporangium craniellae sp. nov., isolated from a marine sponge in the South China Sea.</title>
        <authorList>
            <person name="Li L."/>
        </authorList>
    </citation>
    <scope>NUCLEOTIDE SEQUENCE [LARGE SCALE GENOMIC DNA]</scope>
    <source>
        <strain evidence="1 2">CCTCC AA 208026</strain>
    </source>
</reference>
<dbReference type="InterPro" id="IPR036894">
    <property type="entry name" value="YbaB-like_sf"/>
</dbReference>
<keyword evidence="1" id="KW-0238">DNA-binding</keyword>
<dbReference type="OrthoDB" id="3829223at2"/>
<dbReference type="InterPro" id="IPR004401">
    <property type="entry name" value="YbaB/EbfC"/>
</dbReference>
<dbReference type="GO" id="GO:0003677">
    <property type="term" value="F:DNA binding"/>
    <property type="evidence" value="ECO:0007669"/>
    <property type="project" value="UniProtKB-KW"/>
</dbReference>
<keyword evidence="2" id="KW-1185">Reference proteome</keyword>
<proteinExistence type="predicted"/>
<dbReference type="Proteomes" id="UP000253094">
    <property type="component" value="Unassembled WGS sequence"/>
</dbReference>
<evidence type="ECO:0000313" key="2">
    <source>
        <dbReference type="Proteomes" id="UP000253094"/>
    </source>
</evidence>
<sequence length="147" mass="16521">MTEFGDFANIDVEKLLSGAQQQFARMAELQRRLPELVGRAQDKDRLVTVEYGAEGLRELELNPRAMRLASTDLAELIKTVTRLAAQDLGVRTNEVMEEVFGAEENPMRLLNDPDAALAGAKEAEAAYNRVFDDVMGELNRVRRRLDL</sequence>
<dbReference type="Gene3D" id="3.30.1310.10">
    <property type="entry name" value="Nucleoid-associated protein YbaB-like domain"/>
    <property type="match status" value="1"/>
</dbReference>
<gene>
    <name evidence="1" type="ORF">DQ384_03855</name>
</gene>
<dbReference type="AlphaFoldDB" id="A0A367FSR7"/>
<name>A0A367FSR7_9ACTN</name>
<comment type="caution">
    <text evidence="1">The sequence shown here is derived from an EMBL/GenBank/DDBJ whole genome shotgun (WGS) entry which is preliminary data.</text>
</comment>
<dbReference type="EMBL" id="QOIL01000002">
    <property type="protein sequence ID" value="RCG32635.1"/>
    <property type="molecule type" value="Genomic_DNA"/>
</dbReference>
<organism evidence="1 2">
    <name type="scientific">Sphaerisporangium album</name>
    <dbReference type="NCBI Taxonomy" id="509200"/>
    <lineage>
        <taxon>Bacteria</taxon>
        <taxon>Bacillati</taxon>
        <taxon>Actinomycetota</taxon>
        <taxon>Actinomycetes</taxon>
        <taxon>Streptosporangiales</taxon>
        <taxon>Streptosporangiaceae</taxon>
        <taxon>Sphaerisporangium</taxon>
    </lineage>
</organism>
<protein>
    <submittedName>
        <fullName evidence="1">YbaB/EbfC family DNA-binding protein</fullName>
    </submittedName>
</protein>
<dbReference type="RefSeq" id="WP_114027270.1">
    <property type="nucleotide sequence ID" value="NZ_QOIL01000002.1"/>
</dbReference>